<proteinExistence type="predicted"/>
<dbReference type="PANTHER" id="PTHR23294:SF59">
    <property type="entry name" value="UNC93-LIKE PROTEIN C922.05C"/>
    <property type="match status" value="1"/>
</dbReference>
<feature type="transmembrane region" description="Helical" evidence="5">
    <location>
        <begin position="73"/>
        <end position="92"/>
    </location>
</feature>
<dbReference type="GO" id="GO:0016020">
    <property type="term" value="C:membrane"/>
    <property type="evidence" value="ECO:0007669"/>
    <property type="project" value="UniProtKB-SubCell"/>
</dbReference>
<evidence type="ECO:0000256" key="1">
    <source>
        <dbReference type="ARBA" id="ARBA00004141"/>
    </source>
</evidence>
<comment type="subcellular location">
    <subcellularLocation>
        <location evidence="1">Membrane</location>
        <topology evidence="1">Multi-pass membrane protein</topology>
    </subcellularLocation>
</comment>
<dbReference type="PANTHER" id="PTHR23294">
    <property type="entry name" value="ET TRANSLATION PRODUCT-RELATED"/>
    <property type="match status" value="1"/>
</dbReference>
<feature type="transmembrane region" description="Helical" evidence="5">
    <location>
        <begin position="364"/>
        <end position="387"/>
    </location>
</feature>
<feature type="transmembrane region" description="Helical" evidence="5">
    <location>
        <begin position="24"/>
        <end position="41"/>
    </location>
</feature>
<evidence type="ECO:0000313" key="7">
    <source>
        <dbReference type="Proteomes" id="UP001153678"/>
    </source>
</evidence>
<dbReference type="InterPro" id="IPR051617">
    <property type="entry name" value="UNC-93-like_regulator"/>
</dbReference>
<organism evidence="6 7">
    <name type="scientific">Funneliformis geosporum</name>
    <dbReference type="NCBI Taxonomy" id="1117311"/>
    <lineage>
        <taxon>Eukaryota</taxon>
        <taxon>Fungi</taxon>
        <taxon>Fungi incertae sedis</taxon>
        <taxon>Mucoromycota</taxon>
        <taxon>Glomeromycotina</taxon>
        <taxon>Glomeromycetes</taxon>
        <taxon>Glomerales</taxon>
        <taxon>Glomeraceae</taxon>
        <taxon>Funneliformis</taxon>
    </lineage>
</organism>
<protein>
    <submittedName>
        <fullName evidence="6">17955_t:CDS:1</fullName>
    </submittedName>
</protein>
<keyword evidence="3 5" id="KW-1133">Transmembrane helix</keyword>
<dbReference type="Gene3D" id="1.20.1250.20">
    <property type="entry name" value="MFS general substrate transporter like domains"/>
    <property type="match status" value="1"/>
</dbReference>
<dbReference type="InterPro" id="IPR036259">
    <property type="entry name" value="MFS_trans_sf"/>
</dbReference>
<feature type="transmembrane region" description="Helical" evidence="5">
    <location>
        <begin position="113"/>
        <end position="134"/>
    </location>
</feature>
<keyword evidence="4 5" id="KW-0472">Membrane</keyword>
<reference evidence="6" key="1">
    <citation type="submission" date="2022-08" db="EMBL/GenBank/DDBJ databases">
        <authorList>
            <person name="Kallberg Y."/>
            <person name="Tangrot J."/>
            <person name="Rosling A."/>
        </authorList>
    </citation>
    <scope>NUCLEOTIDE SEQUENCE</scope>
    <source>
        <strain evidence="6">Wild A</strain>
    </source>
</reference>
<evidence type="ECO:0000256" key="3">
    <source>
        <dbReference type="ARBA" id="ARBA00022989"/>
    </source>
</evidence>
<sequence>MFNALNGMGGGGQLDTTVGSNANVALYTCFSVGGLFAGPIVNKLGPSFSLIIGGLTYALYSGSLLYYNHIKSQYFTVISGGILGFGAALLWTGQGAIMLSYPNEDDKGKFIGLFWVIFNMGGVLGSLIPIGLNWNQVNSGSVTDGTYIAFMVLMALGAFLSYALLPPHKVFHQDGKPVIIQKFPKWKDEITGVFKLFFNWKMLALTPMFVASNWFYAYQFNVVNANFFNVRTRAFNNLWYWAAQIVGAIVFGKFLDITSLKRKNRGLVGLLILSVSVMATWIGGLFFQLTFTRADGLQNADVYSSGYAKWLILYIAYGINDAIVTHIGLWELSQTTSTSLHVSRAIQSAGAAISWRIDTLPISFLHELLICWILLAVAFPGAFAVALKIKETNNEVNEKPKVREISDSKDVES</sequence>
<feature type="transmembrane region" description="Helical" evidence="5">
    <location>
        <begin position="267"/>
        <end position="291"/>
    </location>
</feature>
<gene>
    <name evidence="6" type="ORF">FWILDA_LOCUS11179</name>
</gene>
<feature type="transmembrane region" description="Helical" evidence="5">
    <location>
        <begin position="48"/>
        <end position="67"/>
    </location>
</feature>
<evidence type="ECO:0000256" key="2">
    <source>
        <dbReference type="ARBA" id="ARBA00022692"/>
    </source>
</evidence>
<comment type="caution">
    <text evidence="6">The sequence shown here is derived from an EMBL/GenBank/DDBJ whole genome shotgun (WGS) entry which is preliminary data.</text>
</comment>
<evidence type="ECO:0000313" key="6">
    <source>
        <dbReference type="EMBL" id="CAI2183644.1"/>
    </source>
</evidence>
<dbReference type="OrthoDB" id="196103at2759"/>
<feature type="transmembrane region" description="Helical" evidence="5">
    <location>
        <begin position="196"/>
        <end position="218"/>
    </location>
</feature>
<feature type="transmembrane region" description="Helical" evidence="5">
    <location>
        <begin position="311"/>
        <end position="330"/>
    </location>
</feature>
<dbReference type="Pfam" id="PF05978">
    <property type="entry name" value="UNC-93"/>
    <property type="match status" value="1"/>
</dbReference>
<evidence type="ECO:0000256" key="4">
    <source>
        <dbReference type="ARBA" id="ARBA00023136"/>
    </source>
</evidence>
<dbReference type="InterPro" id="IPR010291">
    <property type="entry name" value="Ion_channel_UNC-93"/>
</dbReference>
<keyword evidence="7" id="KW-1185">Reference proteome</keyword>
<accession>A0A9W4WSY1</accession>
<name>A0A9W4WSY1_9GLOM</name>
<dbReference type="SUPFAM" id="SSF103473">
    <property type="entry name" value="MFS general substrate transporter"/>
    <property type="match status" value="1"/>
</dbReference>
<dbReference type="Proteomes" id="UP001153678">
    <property type="component" value="Unassembled WGS sequence"/>
</dbReference>
<feature type="transmembrane region" description="Helical" evidence="5">
    <location>
        <begin position="146"/>
        <end position="165"/>
    </location>
</feature>
<dbReference type="EMBL" id="CAMKVN010003089">
    <property type="protein sequence ID" value="CAI2183644.1"/>
    <property type="molecule type" value="Genomic_DNA"/>
</dbReference>
<dbReference type="AlphaFoldDB" id="A0A9W4WSY1"/>
<keyword evidence="2 5" id="KW-0812">Transmembrane</keyword>
<feature type="transmembrane region" description="Helical" evidence="5">
    <location>
        <begin position="238"/>
        <end position="255"/>
    </location>
</feature>
<evidence type="ECO:0000256" key="5">
    <source>
        <dbReference type="SAM" id="Phobius"/>
    </source>
</evidence>